<reference evidence="1 2" key="1">
    <citation type="submission" date="2017-08" db="EMBL/GenBank/DDBJ databases">
        <title>Pusillimonas indicus sp. nov., a member of the family Alcaligenaceae isolated from surface seawater.</title>
        <authorList>
            <person name="Li J."/>
        </authorList>
    </citation>
    <scope>NUCLEOTIDE SEQUENCE [LARGE SCALE GENOMIC DNA]</scope>
    <source>
        <strain evidence="1 2">17-4A</strain>
    </source>
</reference>
<name>A0ABX9N2R2_9BURK</name>
<evidence type="ECO:0000313" key="1">
    <source>
        <dbReference type="EMBL" id="RII84017.1"/>
    </source>
</evidence>
<evidence type="ECO:0008006" key="3">
    <source>
        <dbReference type="Google" id="ProtNLM"/>
    </source>
</evidence>
<sequence>MPKEVSFTEQHVRESPCERQGDYNYYQTLFATDPVTTPELVDRSDSRFNVPQQLFYGNVFPTGLL</sequence>
<gene>
    <name evidence="1" type="ORF">CJO09_01930</name>
</gene>
<organism evidence="1 2">
    <name type="scientific">Neopusillimonas maritima</name>
    <dbReference type="NCBI Taxonomy" id="2026239"/>
    <lineage>
        <taxon>Bacteria</taxon>
        <taxon>Pseudomonadati</taxon>
        <taxon>Pseudomonadota</taxon>
        <taxon>Betaproteobacteria</taxon>
        <taxon>Burkholderiales</taxon>
        <taxon>Alcaligenaceae</taxon>
        <taxon>Neopusillimonas</taxon>
    </lineage>
</organism>
<dbReference type="Proteomes" id="UP000266483">
    <property type="component" value="Unassembled WGS sequence"/>
</dbReference>
<dbReference type="EMBL" id="NQOU01000001">
    <property type="protein sequence ID" value="RII84017.1"/>
    <property type="molecule type" value="Genomic_DNA"/>
</dbReference>
<keyword evidence="2" id="KW-1185">Reference proteome</keyword>
<proteinExistence type="predicted"/>
<protein>
    <recommendedName>
        <fullName evidence="3">Homogentisate 1,2-dioxygenase</fullName>
    </recommendedName>
</protein>
<evidence type="ECO:0000313" key="2">
    <source>
        <dbReference type="Proteomes" id="UP000266483"/>
    </source>
</evidence>
<comment type="caution">
    <text evidence="1">The sequence shown here is derived from an EMBL/GenBank/DDBJ whole genome shotgun (WGS) entry which is preliminary data.</text>
</comment>
<accession>A0ABX9N2R2</accession>